<reference evidence="4" key="1">
    <citation type="submission" date="2021-01" db="EMBL/GenBank/DDBJ databases">
        <title>Whole genome shotgun sequence of Actinoplanes ferrugineus NBRC 15555.</title>
        <authorList>
            <person name="Komaki H."/>
            <person name="Tamura T."/>
        </authorList>
    </citation>
    <scope>NUCLEOTIDE SEQUENCE</scope>
    <source>
        <strain evidence="4">NBRC 15555</strain>
    </source>
</reference>
<evidence type="ECO:0000313" key="5">
    <source>
        <dbReference type="Proteomes" id="UP000598174"/>
    </source>
</evidence>
<dbReference type="Proteomes" id="UP000598174">
    <property type="component" value="Unassembled WGS sequence"/>
</dbReference>
<feature type="signal peptide" evidence="3">
    <location>
        <begin position="1"/>
        <end position="32"/>
    </location>
</feature>
<name>A0A919J6G3_9ACTN</name>
<accession>A0A919J6G3</accession>
<evidence type="ECO:0000256" key="1">
    <source>
        <dbReference type="SAM" id="MobiDB-lite"/>
    </source>
</evidence>
<feature type="region of interest" description="Disordered" evidence="1">
    <location>
        <begin position="244"/>
        <end position="311"/>
    </location>
</feature>
<dbReference type="EMBL" id="BOMM01000055">
    <property type="protein sequence ID" value="GIE14474.1"/>
    <property type="molecule type" value="Genomic_DNA"/>
</dbReference>
<organism evidence="4 5">
    <name type="scientific">Paractinoplanes ferrugineus</name>
    <dbReference type="NCBI Taxonomy" id="113564"/>
    <lineage>
        <taxon>Bacteria</taxon>
        <taxon>Bacillati</taxon>
        <taxon>Actinomycetota</taxon>
        <taxon>Actinomycetes</taxon>
        <taxon>Micromonosporales</taxon>
        <taxon>Micromonosporaceae</taxon>
        <taxon>Paractinoplanes</taxon>
    </lineage>
</organism>
<keyword evidence="2" id="KW-0812">Transmembrane</keyword>
<proteinExistence type="predicted"/>
<feature type="transmembrane region" description="Helical" evidence="2">
    <location>
        <begin position="320"/>
        <end position="341"/>
    </location>
</feature>
<feature type="chain" id="PRO_5037249555" evidence="3">
    <location>
        <begin position="33"/>
        <end position="348"/>
    </location>
</feature>
<gene>
    <name evidence="4" type="ORF">Afe05nite_63140</name>
</gene>
<evidence type="ECO:0000313" key="4">
    <source>
        <dbReference type="EMBL" id="GIE14474.1"/>
    </source>
</evidence>
<dbReference type="AlphaFoldDB" id="A0A919J6G3"/>
<keyword evidence="2" id="KW-0472">Membrane</keyword>
<protein>
    <submittedName>
        <fullName evidence="4">Uncharacterized protein</fullName>
    </submittedName>
</protein>
<keyword evidence="2" id="KW-1133">Transmembrane helix</keyword>
<comment type="caution">
    <text evidence="4">The sequence shown here is derived from an EMBL/GenBank/DDBJ whole genome shotgun (WGS) entry which is preliminary data.</text>
</comment>
<evidence type="ECO:0000256" key="3">
    <source>
        <dbReference type="SAM" id="SignalP"/>
    </source>
</evidence>
<keyword evidence="3" id="KW-0732">Signal</keyword>
<keyword evidence="5" id="KW-1185">Reference proteome</keyword>
<feature type="compositionally biased region" description="Low complexity" evidence="1">
    <location>
        <begin position="244"/>
        <end position="253"/>
    </location>
</feature>
<sequence length="348" mass="34292">MIELLGAPAVRRFLLVLSVIAVLLGLTTPAAAAGAAAGAAGCVPAAAATYRHSFDGAAGTATITANRPLCAGPAQTFSLVSYTTGAYGSAAGQFIYETARDTITAADRSVTLKVAVPSCYTQVEAIFGSSYQTESTTTAALNGSAELGVPGSRSQGPQAWYSGGSTACTARPAATVTNACDGTFTVLLSNSGGTPAVFLTGSRRIRVHSGATTTLTPARGSTVTVRDSSFTTYVLSWRAPAQGCAGAPAASPTAPVPPSPTATATGSAGPATTSAGASPAPTTSSSAYESPAPLFSTSPPGPATAFSPTGSTGGMGTSSIIAIILGLLMIGTGAAAVTWLIRTNRRLA</sequence>
<evidence type="ECO:0000256" key="2">
    <source>
        <dbReference type="SAM" id="Phobius"/>
    </source>
</evidence>
<feature type="compositionally biased region" description="Low complexity" evidence="1">
    <location>
        <begin position="261"/>
        <end position="293"/>
    </location>
</feature>